<dbReference type="GO" id="GO:0005737">
    <property type="term" value="C:cytoplasm"/>
    <property type="evidence" value="ECO:0007669"/>
    <property type="project" value="TreeGrafter"/>
</dbReference>
<dbReference type="AlphaFoldDB" id="A0A381YE92"/>
<evidence type="ECO:0000256" key="3">
    <source>
        <dbReference type="ARBA" id="ARBA00023002"/>
    </source>
</evidence>
<dbReference type="Gene3D" id="3.40.50.720">
    <property type="entry name" value="NAD(P)-binding Rossmann-like Domain"/>
    <property type="match status" value="1"/>
</dbReference>
<dbReference type="Pfam" id="PF08546">
    <property type="entry name" value="ApbA_C"/>
    <property type="match status" value="1"/>
</dbReference>
<dbReference type="InterPro" id="IPR013328">
    <property type="entry name" value="6PGD_dom2"/>
</dbReference>
<evidence type="ECO:0000259" key="5">
    <source>
        <dbReference type="Pfam" id="PF08546"/>
    </source>
</evidence>
<dbReference type="NCBIfam" id="TIGR00745">
    <property type="entry name" value="apbA_panE"/>
    <property type="match status" value="1"/>
</dbReference>
<dbReference type="PANTHER" id="PTHR21708:SF45">
    <property type="entry name" value="2-DEHYDROPANTOATE 2-REDUCTASE"/>
    <property type="match status" value="1"/>
</dbReference>
<name>A0A381YE92_9ZZZZ</name>
<dbReference type="InterPro" id="IPR036291">
    <property type="entry name" value="NAD(P)-bd_dom_sf"/>
</dbReference>
<protein>
    <recommendedName>
        <fullName evidence="7">2-dehydropantoate 2-reductase</fullName>
    </recommendedName>
</protein>
<reference evidence="6" key="1">
    <citation type="submission" date="2018-05" db="EMBL/GenBank/DDBJ databases">
        <authorList>
            <person name="Lanie J.A."/>
            <person name="Ng W.-L."/>
            <person name="Kazmierczak K.M."/>
            <person name="Andrzejewski T.M."/>
            <person name="Davidsen T.M."/>
            <person name="Wayne K.J."/>
            <person name="Tettelin H."/>
            <person name="Glass J.I."/>
            <person name="Rusch D."/>
            <person name="Podicherti R."/>
            <person name="Tsui H.-C.T."/>
            <person name="Winkler M.E."/>
        </authorList>
    </citation>
    <scope>NUCLEOTIDE SEQUENCE</scope>
</reference>
<dbReference type="Pfam" id="PF02558">
    <property type="entry name" value="ApbA"/>
    <property type="match status" value="1"/>
</dbReference>
<sequence length="325" mass="35551">MRICVYGAGAIGGYLGAMLSRTETEVSLIARGPHLQVMQQQGLRVLTEAGESLYHLNCTDSPESLPPQDYVIVTLKAHSVPKIVPQVKNLLGSEGAVVTAVNGIPWWYFYGVEGPFRNKRLNTVDPDDTQWQQLGPERAIGCVVYPACDLIEPGVIRHLEGNRFTLGEPSGEKTDRVMTLSQVFIEAGLKAPIRPRIRDDIWVKLWGNLCFNPLSVLTNATLDVIATESGTRKIARGMMIEAQQIAEALGVKFSVDIEKRIDGAANVGAHKTSMLQDLEQGRPMEIDALLTVVQEMGTMTAIQTPIIDTVLALVIQRAQQAGCYS</sequence>
<dbReference type="InterPro" id="IPR013752">
    <property type="entry name" value="KPA_reductase"/>
</dbReference>
<organism evidence="6">
    <name type="scientific">marine metagenome</name>
    <dbReference type="NCBI Taxonomy" id="408172"/>
    <lineage>
        <taxon>unclassified sequences</taxon>
        <taxon>metagenomes</taxon>
        <taxon>ecological metagenomes</taxon>
    </lineage>
</organism>
<accession>A0A381YE92</accession>
<feature type="domain" description="Ketopantoate reductase N-terminal" evidence="4">
    <location>
        <begin position="3"/>
        <end position="169"/>
    </location>
</feature>
<evidence type="ECO:0000256" key="2">
    <source>
        <dbReference type="ARBA" id="ARBA00022857"/>
    </source>
</evidence>
<dbReference type="FunFam" id="1.10.1040.10:FF:000017">
    <property type="entry name" value="2-dehydropantoate 2-reductase"/>
    <property type="match status" value="1"/>
</dbReference>
<dbReference type="PANTHER" id="PTHR21708">
    <property type="entry name" value="PROBABLE 2-DEHYDROPANTOATE 2-REDUCTASE"/>
    <property type="match status" value="1"/>
</dbReference>
<dbReference type="SUPFAM" id="SSF48179">
    <property type="entry name" value="6-phosphogluconate dehydrogenase C-terminal domain-like"/>
    <property type="match status" value="1"/>
</dbReference>
<keyword evidence="3" id="KW-0560">Oxidoreductase</keyword>
<dbReference type="GO" id="GO:0015940">
    <property type="term" value="P:pantothenate biosynthetic process"/>
    <property type="evidence" value="ECO:0007669"/>
    <property type="project" value="InterPro"/>
</dbReference>
<dbReference type="InterPro" id="IPR003710">
    <property type="entry name" value="ApbA"/>
</dbReference>
<dbReference type="SUPFAM" id="SSF51735">
    <property type="entry name" value="NAD(P)-binding Rossmann-fold domains"/>
    <property type="match status" value="1"/>
</dbReference>
<dbReference type="GO" id="GO:0008677">
    <property type="term" value="F:2-dehydropantoate 2-reductase activity"/>
    <property type="evidence" value="ECO:0007669"/>
    <property type="project" value="InterPro"/>
</dbReference>
<evidence type="ECO:0000259" key="4">
    <source>
        <dbReference type="Pfam" id="PF02558"/>
    </source>
</evidence>
<feature type="domain" description="Ketopantoate reductase C-terminal" evidence="5">
    <location>
        <begin position="197"/>
        <end position="316"/>
    </location>
</feature>
<evidence type="ECO:0000256" key="1">
    <source>
        <dbReference type="ARBA" id="ARBA00007870"/>
    </source>
</evidence>
<evidence type="ECO:0000313" key="6">
    <source>
        <dbReference type="EMBL" id="SVA74901.1"/>
    </source>
</evidence>
<dbReference type="FunFam" id="3.40.50.720:FF:000307">
    <property type="entry name" value="2-dehydropantoate 2-reductase"/>
    <property type="match status" value="1"/>
</dbReference>
<evidence type="ECO:0008006" key="7">
    <source>
        <dbReference type="Google" id="ProtNLM"/>
    </source>
</evidence>
<dbReference type="InterPro" id="IPR051402">
    <property type="entry name" value="KPR-Related"/>
</dbReference>
<dbReference type="EMBL" id="UINC01017939">
    <property type="protein sequence ID" value="SVA74901.1"/>
    <property type="molecule type" value="Genomic_DNA"/>
</dbReference>
<dbReference type="Gene3D" id="1.10.1040.10">
    <property type="entry name" value="N-(1-d-carboxylethyl)-l-norvaline Dehydrogenase, domain 2"/>
    <property type="match status" value="1"/>
</dbReference>
<proteinExistence type="inferred from homology"/>
<dbReference type="InterPro" id="IPR008927">
    <property type="entry name" value="6-PGluconate_DH-like_C_sf"/>
</dbReference>
<dbReference type="NCBIfam" id="NF005089">
    <property type="entry name" value="PRK06522.1-4"/>
    <property type="match status" value="1"/>
</dbReference>
<keyword evidence="2" id="KW-0521">NADP</keyword>
<comment type="similarity">
    <text evidence="1">Belongs to the ketopantoate reductase family.</text>
</comment>
<dbReference type="InterPro" id="IPR013332">
    <property type="entry name" value="KPR_N"/>
</dbReference>
<gene>
    <name evidence="6" type="ORF">METZ01_LOCUS127755</name>
</gene>